<dbReference type="Proteomes" id="UP000253509">
    <property type="component" value="Unassembled WGS sequence"/>
</dbReference>
<evidence type="ECO:0000313" key="1">
    <source>
        <dbReference type="EMBL" id="RBP71290.1"/>
    </source>
</evidence>
<dbReference type="AlphaFoldDB" id="A0A366IIZ0"/>
<sequence>MVSDAYQFPVAISRLSEGETSREPQNLGAIKWLLAQPGQSIVVVTPKKQFHGDSLKRLVALPGVLHLSWRGLSTGSFSGRRVLFAWPLRKHLNKLRDVEIEALVVIEWNGNETFEWIEDAKPVQLLRDKTFHPLTSPENDTPGVREPLPNGVEVILERVASRAAGCSRGLKRNEADKLKADMMNRPDRWASLTVEQVRAKCRALGMSADDTETIAGFLQRRTEGRRLNVRSSFRTFHFI</sequence>
<comment type="caution">
    <text evidence="1">The sequence shown here is derived from an EMBL/GenBank/DDBJ whole genome shotgun (WGS) entry which is preliminary data.</text>
</comment>
<evidence type="ECO:0000313" key="2">
    <source>
        <dbReference type="Proteomes" id="UP000253509"/>
    </source>
</evidence>
<organism evidence="1 2">
    <name type="scientific">Brevibacterium celere</name>
    <dbReference type="NCBI Taxonomy" id="225845"/>
    <lineage>
        <taxon>Bacteria</taxon>
        <taxon>Bacillati</taxon>
        <taxon>Actinomycetota</taxon>
        <taxon>Actinomycetes</taxon>
        <taxon>Micrococcales</taxon>
        <taxon>Brevibacteriaceae</taxon>
        <taxon>Brevibacterium</taxon>
    </lineage>
</organism>
<protein>
    <submittedName>
        <fullName evidence="1">Uncharacterized protein</fullName>
    </submittedName>
</protein>
<proteinExistence type="predicted"/>
<gene>
    <name evidence="1" type="ORF">DFO65_106133</name>
</gene>
<accession>A0A366IIZ0</accession>
<keyword evidence="2" id="KW-1185">Reference proteome</keyword>
<dbReference type="RefSeq" id="WP_113904377.1">
    <property type="nucleotide sequence ID" value="NZ_QNSB01000006.1"/>
</dbReference>
<name>A0A366IIZ0_9MICO</name>
<reference evidence="1 2" key="1">
    <citation type="submission" date="2018-06" db="EMBL/GenBank/DDBJ databases">
        <title>Freshwater and sediment microbial communities from various areas in North America, analyzing microbe dynamics in response to fracking.</title>
        <authorList>
            <person name="Lamendella R."/>
        </authorList>
    </citation>
    <scope>NUCLEOTIDE SEQUENCE [LARGE SCALE GENOMIC DNA]</scope>
    <source>
        <strain evidence="1 2">3b_TX</strain>
    </source>
</reference>
<dbReference type="EMBL" id="QNSB01000006">
    <property type="protein sequence ID" value="RBP71290.1"/>
    <property type="molecule type" value="Genomic_DNA"/>
</dbReference>